<reference evidence="2 3" key="1">
    <citation type="submission" date="2024-05" db="EMBL/GenBank/DDBJ databases">
        <authorList>
            <person name="Yi C."/>
        </authorList>
    </citation>
    <scope>NUCLEOTIDE SEQUENCE [LARGE SCALE GENOMIC DNA]</scope>
    <source>
        <strain evidence="2 3">XS13</strain>
    </source>
</reference>
<dbReference type="EC" id="3.1.1.103" evidence="2"/>
<dbReference type="SUPFAM" id="SSF56601">
    <property type="entry name" value="beta-lactamase/transpeptidase-like"/>
    <property type="match status" value="1"/>
</dbReference>
<feature type="domain" description="Beta-lactamase-related" evidence="1">
    <location>
        <begin position="24"/>
        <end position="335"/>
    </location>
</feature>
<comment type="caution">
    <text evidence="2">The sequence shown here is derived from an EMBL/GenBank/DDBJ whole genome shotgun (WGS) entry which is preliminary data.</text>
</comment>
<evidence type="ECO:0000259" key="1">
    <source>
        <dbReference type="Pfam" id="PF00144"/>
    </source>
</evidence>
<keyword evidence="3" id="KW-1185">Reference proteome</keyword>
<dbReference type="PANTHER" id="PTHR43319:SF3">
    <property type="entry name" value="BETA-LACTAMASE-RELATED DOMAIN-CONTAINING PROTEIN"/>
    <property type="match status" value="1"/>
</dbReference>
<dbReference type="GO" id="GO:0016787">
    <property type="term" value="F:hydrolase activity"/>
    <property type="evidence" value="ECO:0007669"/>
    <property type="project" value="UniProtKB-KW"/>
</dbReference>
<keyword evidence="2" id="KW-0378">Hydrolase</keyword>
<evidence type="ECO:0000313" key="2">
    <source>
        <dbReference type="EMBL" id="MEO9247967.1"/>
    </source>
</evidence>
<evidence type="ECO:0000313" key="3">
    <source>
        <dbReference type="Proteomes" id="UP001484097"/>
    </source>
</evidence>
<dbReference type="Pfam" id="PF00144">
    <property type="entry name" value="Beta-lactamase"/>
    <property type="match status" value="1"/>
</dbReference>
<sequence>MSTTPAPILPDWQPVLEVAASRGASVQLTVVHRGEVVLDGAAGCTPDALGWLFSASKPFTSLLVHRLAGRGVLELDAAVAEYWPEFGTGGRGSKAGTTLRDVLTHRTAVPTAGPYPAAVLSMHRAESSVLRVARGRRRARRYASGSAYQPLDFGFILAEVVRRATGGGPDAWAELLHREVLDPAGLTDVHPGVPEAQMHRCLPLDGSWRAGPGGPVVAAVLNRRAVRQARIPAAGLSTTARQLALFYRGLLDAPERSALCTPSSEGGRDAWTRLPTRWGTGVQLGGTGDRCPFGTTSTERTFGHNGSDVCLGWADPDLDLAVGMVTDRASGHPGDKRLMVHVSDLIRATAMAG</sequence>
<dbReference type="InterPro" id="IPR001466">
    <property type="entry name" value="Beta-lactam-related"/>
</dbReference>
<accession>A0ABV0IIJ6</accession>
<dbReference type="RefSeq" id="WP_347920571.1">
    <property type="nucleotide sequence ID" value="NZ_JBDXMX010000003.1"/>
</dbReference>
<protein>
    <submittedName>
        <fullName evidence="2">Serine hydrolase domain-containing protein</fullName>
        <ecNumber evidence="2">3.1.1.103</ecNumber>
    </submittedName>
</protein>
<dbReference type="Gene3D" id="3.40.710.10">
    <property type="entry name" value="DD-peptidase/beta-lactamase superfamily"/>
    <property type="match status" value="1"/>
</dbReference>
<dbReference type="PANTHER" id="PTHR43319">
    <property type="entry name" value="BETA-LACTAMASE-RELATED"/>
    <property type="match status" value="1"/>
</dbReference>
<dbReference type="InterPro" id="IPR012338">
    <property type="entry name" value="Beta-lactam/transpept-like"/>
</dbReference>
<organism evidence="2 3">
    <name type="scientific">Citricoccus nitrophenolicus</name>
    <dbReference type="NCBI Taxonomy" id="863575"/>
    <lineage>
        <taxon>Bacteria</taxon>
        <taxon>Bacillati</taxon>
        <taxon>Actinomycetota</taxon>
        <taxon>Actinomycetes</taxon>
        <taxon>Micrococcales</taxon>
        <taxon>Micrococcaceae</taxon>
        <taxon>Citricoccus</taxon>
    </lineage>
</organism>
<proteinExistence type="predicted"/>
<dbReference type="InterPro" id="IPR052907">
    <property type="entry name" value="Beta-lactamase/esterase"/>
</dbReference>
<name>A0ABV0IIJ6_9MICC</name>
<dbReference type="EMBL" id="JBDXMX010000003">
    <property type="protein sequence ID" value="MEO9247967.1"/>
    <property type="molecule type" value="Genomic_DNA"/>
</dbReference>
<dbReference type="Proteomes" id="UP001484097">
    <property type="component" value="Unassembled WGS sequence"/>
</dbReference>
<gene>
    <name evidence="2" type="ORF">ABDK96_09765</name>
</gene>